<organism evidence="1 2">
    <name type="scientific">Papillibacter cinnamivorans DSM 12816</name>
    <dbReference type="NCBI Taxonomy" id="1122930"/>
    <lineage>
        <taxon>Bacteria</taxon>
        <taxon>Bacillati</taxon>
        <taxon>Bacillota</taxon>
        <taxon>Clostridia</taxon>
        <taxon>Eubacteriales</taxon>
        <taxon>Oscillospiraceae</taxon>
        <taxon>Papillibacter</taxon>
    </lineage>
</organism>
<dbReference type="AlphaFoldDB" id="A0A1W2BH34"/>
<evidence type="ECO:0000313" key="1">
    <source>
        <dbReference type="EMBL" id="SMC72204.1"/>
    </source>
</evidence>
<dbReference type="OrthoDB" id="1809893at2"/>
<gene>
    <name evidence="1" type="ORF">SAMN02745168_2193</name>
</gene>
<evidence type="ECO:0008006" key="3">
    <source>
        <dbReference type="Google" id="ProtNLM"/>
    </source>
</evidence>
<dbReference type="Pfam" id="PF10704">
    <property type="entry name" value="DUF2508"/>
    <property type="match status" value="1"/>
</dbReference>
<protein>
    <recommendedName>
        <fullName evidence="3">DUF2508 domain-containing protein</fullName>
    </recommendedName>
</protein>
<dbReference type="InterPro" id="IPR019644">
    <property type="entry name" value="DUF2508"/>
</dbReference>
<keyword evidence="2" id="KW-1185">Reference proteome</keyword>
<evidence type="ECO:0000313" key="2">
    <source>
        <dbReference type="Proteomes" id="UP000192790"/>
    </source>
</evidence>
<sequence length="94" mass="11052">MSDTAKVFPFRKRQETEEETERRELLLSLKDTQRLIRQAYLEFNTAKDPELIEACVYEINSLQARYAYLLRRIKECGGAAPELLGSWGRPREED</sequence>
<proteinExistence type="predicted"/>
<accession>A0A1W2BH34</accession>
<reference evidence="1 2" key="1">
    <citation type="submission" date="2017-04" db="EMBL/GenBank/DDBJ databases">
        <authorList>
            <person name="Afonso C.L."/>
            <person name="Miller P.J."/>
            <person name="Scott M.A."/>
            <person name="Spackman E."/>
            <person name="Goraichik I."/>
            <person name="Dimitrov K.M."/>
            <person name="Suarez D.L."/>
            <person name="Swayne D.E."/>
        </authorList>
    </citation>
    <scope>NUCLEOTIDE SEQUENCE [LARGE SCALE GENOMIC DNA]</scope>
    <source>
        <strain evidence="1 2">DSM 12816</strain>
    </source>
</reference>
<name>A0A1W2BH34_9FIRM</name>
<dbReference type="EMBL" id="FWXW01000005">
    <property type="protein sequence ID" value="SMC72204.1"/>
    <property type="molecule type" value="Genomic_DNA"/>
</dbReference>
<dbReference type="Proteomes" id="UP000192790">
    <property type="component" value="Unassembled WGS sequence"/>
</dbReference>
<dbReference type="STRING" id="1122930.SAMN02745168_2193"/>
<dbReference type="RefSeq" id="WP_084234859.1">
    <property type="nucleotide sequence ID" value="NZ_FWXW01000005.1"/>
</dbReference>